<name>A0A0A9BBD1_ARUDO</name>
<sequence>MEHATFNILYSRLILMYRCGQKL</sequence>
<organism evidence="1">
    <name type="scientific">Arundo donax</name>
    <name type="common">Giant reed</name>
    <name type="synonym">Donax arundinaceus</name>
    <dbReference type="NCBI Taxonomy" id="35708"/>
    <lineage>
        <taxon>Eukaryota</taxon>
        <taxon>Viridiplantae</taxon>
        <taxon>Streptophyta</taxon>
        <taxon>Embryophyta</taxon>
        <taxon>Tracheophyta</taxon>
        <taxon>Spermatophyta</taxon>
        <taxon>Magnoliopsida</taxon>
        <taxon>Liliopsida</taxon>
        <taxon>Poales</taxon>
        <taxon>Poaceae</taxon>
        <taxon>PACMAD clade</taxon>
        <taxon>Arundinoideae</taxon>
        <taxon>Arundineae</taxon>
        <taxon>Arundo</taxon>
    </lineage>
</organism>
<evidence type="ECO:0000313" key="1">
    <source>
        <dbReference type="EMBL" id="JAD58535.1"/>
    </source>
</evidence>
<dbReference type="EMBL" id="GBRH01239360">
    <property type="protein sequence ID" value="JAD58535.1"/>
    <property type="molecule type" value="Transcribed_RNA"/>
</dbReference>
<reference evidence="1" key="1">
    <citation type="submission" date="2014-09" db="EMBL/GenBank/DDBJ databases">
        <authorList>
            <person name="Magalhaes I.L.F."/>
            <person name="Oliveira U."/>
            <person name="Santos F.R."/>
            <person name="Vidigal T.H.D.A."/>
            <person name="Brescovit A.D."/>
            <person name="Santos A.J."/>
        </authorList>
    </citation>
    <scope>NUCLEOTIDE SEQUENCE</scope>
    <source>
        <tissue evidence="1">Shoot tissue taken approximately 20 cm above the soil surface</tissue>
    </source>
</reference>
<reference evidence="1" key="2">
    <citation type="journal article" date="2015" name="Data Brief">
        <title>Shoot transcriptome of the giant reed, Arundo donax.</title>
        <authorList>
            <person name="Barrero R.A."/>
            <person name="Guerrero F.D."/>
            <person name="Moolhuijzen P."/>
            <person name="Goolsby J.A."/>
            <person name="Tidwell J."/>
            <person name="Bellgard S.E."/>
            <person name="Bellgard M.I."/>
        </authorList>
    </citation>
    <scope>NUCLEOTIDE SEQUENCE</scope>
    <source>
        <tissue evidence="1">Shoot tissue taken approximately 20 cm above the soil surface</tissue>
    </source>
</reference>
<accession>A0A0A9BBD1</accession>
<proteinExistence type="predicted"/>
<dbReference type="AlphaFoldDB" id="A0A0A9BBD1"/>
<protein>
    <submittedName>
        <fullName evidence="1">Uncharacterized protein</fullName>
    </submittedName>
</protein>